<feature type="repeat" description="TPR" evidence="1">
    <location>
        <begin position="266"/>
        <end position="299"/>
    </location>
</feature>
<dbReference type="Proteomes" id="UP001164705">
    <property type="component" value="Chromosome"/>
</dbReference>
<sequence>MLRRCQECRDNFTPENPNNPFADYSYEQLYHFISHYELPRDIGERYEYSNLGMGLLGHILELQSGKTYEELVIANIAKPLKMEDTRVSLNESMKKRPAKGYSGLNEVENWDIITLAGAGGIRSTVSDMVKFIKANMGVVKTPLYEAMQLSHEPAFKNEDTNFKIGLAWHYENKGDVIWHNGRTGGYSSFAGFMPKTNNGVVVLTNGTEDVGALSFRILGGPTPLVAPKKSILPLLEKEINTNGISAAITWYKKAKMETPEDYKFEEETLNTLGYMYLGQGEKDIALEIFKLNVSMYPKRRTLTIL</sequence>
<dbReference type="InterPro" id="IPR012338">
    <property type="entry name" value="Beta-lactam/transpept-like"/>
</dbReference>
<evidence type="ECO:0000256" key="1">
    <source>
        <dbReference type="PROSITE-ProRule" id="PRU00339"/>
    </source>
</evidence>
<dbReference type="InterPro" id="IPR001466">
    <property type="entry name" value="Beta-lactam-related"/>
</dbReference>
<name>A0A9E8MYJ6_9FLAO</name>
<dbReference type="EMBL" id="CP113088">
    <property type="protein sequence ID" value="WAC03938.1"/>
    <property type="molecule type" value="Genomic_DNA"/>
</dbReference>
<reference evidence="3" key="1">
    <citation type="submission" date="2022-11" db="EMBL/GenBank/DDBJ databases">
        <title>Lacinutrix neustonica HL-RS19T sp. nov., isolated from the surface microlayer sample of brackish Lake Shihwa.</title>
        <authorList>
            <person name="Choi J.Y."/>
            <person name="Hwang C.Y."/>
        </authorList>
    </citation>
    <scope>NUCLEOTIDE SEQUENCE</scope>
    <source>
        <strain evidence="3">HL-RS19</strain>
    </source>
</reference>
<organism evidence="3 4">
    <name type="scientific">Lacinutrix neustonica</name>
    <dbReference type="NCBI Taxonomy" id="2980107"/>
    <lineage>
        <taxon>Bacteria</taxon>
        <taxon>Pseudomonadati</taxon>
        <taxon>Bacteroidota</taxon>
        <taxon>Flavobacteriia</taxon>
        <taxon>Flavobacteriales</taxon>
        <taxon>Flavobacteriaceae</taxon>
        <taxon>Lacinutrix</taxon>
    </lineage>
</organism>
<dbReference type="KEGG" id="lnu:N7U66_00210"/>
<dbReference type="RefSeq" id="WP_267678576.1">
    <property type="nucleotide sequence ID" value="NZ_CP113088.1"/>
</dbReference>
<dbReference type="SUPFAM" id="SSF56601">
    <property type="entry name" value="beta-lactamase/transpeptidase-like"/>
    <property type="match status" value="1"/>
</dbReference>
<dbReference type="Gene3D" id="3.40.710.10">
    <property type="entry name" value="DD-peptidase/beta-lactamase superfamily"/>
    <property type="match status" value="1"/>
</dbReference>
<protein>
    <submittedName>
        <fullName evidence="3">Serine hydrolase</fullName>
    </submittedName>
</protein>
<dbReference type="AlphaFoldDB" id="A0A9E8MYJ6"/>
<dbReference type="PANTHER" id="PTHR46825:SF9">
    <property type="entry name" value="BETA-LACTAMASE-RELATED DOMAIN-CONTAINING PROTEIN"/>
    <property type="match status" value="1"/>
</dbReference>
<keyword evidence="1" id="KW-0802">TPR repeat</keyword>
<dbReference type="PANTHER" id="PTHR46825">
    <property type="entry name" value="D-ALANYL-D-ALANINE-CARBOXYPEPTIDASE/ENDOPEPTIDASE AMPH"/>
    <property type="match status" value="1"/>
</dbReference>
<evidence type="ECO:0000313" key="3">
    <source>
        <dbReference type="EMBL" id="WAC03938.1"/>
    </source>
</evidence>
<dbReference type="PROSITE" id="PS50005">
    <property type="entry name" value="TPR"/>
    <property type="match status" value="1"/>
</dbReference>
<evidence type="ECO:0000313" key="4">
    <source>
        <dbReference type="Proteomes" id="UP001164705"/>
    </source>
</evidence>
<evidence type="ECO:0000259" key="2">
    <source>
        <dbReference type="Pfam" id="PF00144"/>
    </source>
</evidence>
<feature type="domain" description="Beta-lactamase-related" evidence="2">
    <location>
        <begin position="13"/>
        <end position="209"/>
    </location>
</feature>
<dbReference type="Pfam" id="PF00144">
    <property type="entry name" value="Beta-lactamase"/>
    <property type="match status" value="1"/>
</dbReference>
<dbReference type="InterPro" id="IPR050491">
    <property type="entry name" value="AmpC-like"/>
</dbReference>
<dbReference type="GO" id="GO:0016787">
    <property type="term" value="F:hydrolase activity"/>
    <property type="evidence" value="ECO:0007669"/>
    <property type="project" value="UniProtKB-KW"/>
</dbReference>
<gene>
    <name evidence="3" type="ORF">N7U66_00210</name>
</gene>
<proteinExistence type="predicted"/>
<keyword evidence="3" id="KW-0378">Hydrolase</keyword>
<keyword evidence="4" id="KW-1185">Reference proteome</keyword>
<dbReference type="InterPro" id="IPR019734">
    <property type="entry name" value="TPR_rpt"/>
</dbReference>
<accession>A0A9E8MYJ6</accession>